<evidence type="ECO:0000313" key="1">
    <source>
        <dbReference type="EMBL" id="AYB35166.1"/>
    </source>
</evidence>
<dbReference type="AlphaFoldDB" id="A0A385SX27"/>
<dbReference type="RefSeq" id="WP_119758417.1">
    <property type="nucleotide sequence ID" value="NZ_CP032382.1"/>
</dbReference>
<keyword evidence="2" id="KW-1185">Reference proteome</keyword>
<gene>
    <name evidence="1" type="ORF">D4L85_33305</name>
</gene>
<accession>A0A385SX27</accession>
<evidence type="ECO:0000313" key="2">
    <source>
        <dbReference type="Proteomes" id="UP000266183"/>
    </source>
</evidence>
<protein>
    <submittedName>
        <fullName evidence="1">Uncharacterized protein</fullName>
    </submittedName>
</protein>
<organism evidence="1 2">
    <name type="scientific">Chryseolinea soli</name>
    <dbReference type="NCBI Taxonomy" id="2321403"/>
    <lineage>
        <taxon>Bacteria</taxon>
        <taxon>Pseudomonadati</taxon>
        <taxon>Bacteroidota</taxon>
        <taxon>Cytophagia</taxon>
        <taxon>Cytophagales</taxon>
        <taxon>Fulvivirgaceae</taxon>
        <taxon>Chryseolinea</taxon>
    </lineage>
</organism>
<dbReference type="KEGG" id="chk:D4L85_33305"/>
<dbReference type="OrthoDB" id="9792813at2"/>
<sequence length="190" mass="22040">MKSFQETLKKYLDTFSRQEMYFLSDNRNLELFQTIPLNTTTDHILTKVSAINDPDVSNHGIINDMVAHILNLAIDERLKKGDLSVVEDIATATFQGHAYHLLHFASVYCNFHRPEVFPIFSDQHLAFYKKYIKENQLPLDAEKMDTYDVFSKALNDLLKRLDLTGKMNYLHIRKFGWLYAESVLKESSGS</sequence>
<proteinExistence type="predicted"/>
<dbReference type="Proteomes" id="UP000266183">
    <property type="component" value="Chromosome"/>
</dbReference>
<reference evidence="2" key="1">
    <citation type="submission" date="2018-09" db="EMBL/GenBank/DDBJ databases">
        <title>Chryseolinea sp. KIS68-18 isolated from soil.</title>
        <authorList>
            <person name="Weon H.-Y."/>
            <person name="Kwon S.-W."/>
            <person name="Lee S.A."/>
        </authorList>
    </citation>
    <scope>NUCLEOTIDE SEQUENCE [LARGE SCALE GENOMIC DNA]</scope>
    <source>
        <strain evidence="2">KIS68-18</strain>
    </source>
</reference>
<name>A0A385SX27_9BACT</name>
<dbReference type="EMBL" id="CP032382">
    <property type="protein sequence ID" value="AYB35166.1"/>
    <property type="molecule type" value="Genomic_DNA"/>
</dbReference>